<comment type="subcellular location">
    <subcellularLocation>
        <location evidence="1">Endomembrane system</location>
        <topology evidence="1">Multi-pass membrane protein</topology>
    </subcellularLocation>
</comment>
<dbReference type="Proteomes" id="UP000242146">
    <property type="component" value="Unassembled WGS sequence"/>
</dbReference>
<evidence type="ECO:0000256" key="3">
    <source>
        <dbReference type="ARBA" id="ARBA00022692"/>
    </source>
</evidence>
<feature type="transmembrane region" description="Helical" evidence="7">
    <location>
        <begin position="192"/>
        <end position="216"/>
    </location>
</feature>
<protein>
    <submittedName>
        <fullName evidence="8">DUF125-domain-containing protein</fullName>
    </submittedName>
</protein>
<sequence length="285" mass="31789">MYTPLRQHSLEKRRLSQDQLPSPSSSEDDLELGKLSARIPHRQDLKGVKEHVEEHFDRPELVKDCILGLADGLTVPFALAAGLSSLGDNRIVIYGGLAELVSGAISMGLGGYLAAKSEAEHYETEREREAREVELYPEEEEEEIIELFEPYGLDRHSMEPMMVKFRQNTEKFVDFMMRFELNLELPDPNRSWISALTIGTSYLIGGLIPLLPYLFVNDTKEGLFISVLVTSITLFIFGYVKSIYLRPKQALMGALQTLIIGAVAAAFSYLIVALVDANNPAPPTA</sequence>
<keyword evidence="4 7" id="KW-1133">Transmembrane helix</keyword>
<keyword evidence="9" id="KW-1185">Reference proteome</keyword>
<keyword evidence="5 7" id="KW-0472">Membrane</keyword>
<dbReference type="STRING" id="101127.A0A1X2GNH5"/>
<dbReference type="Pfam" id="PF01988">
    <property type="entry name" value="VIT1"/>
    <property type="match status" value="1"/>
</dbReference>
<proteinExistence type="inferred from homology"/>
<evidence type="ECO:0000313" key="8">
    <source>
        <dbReference type="EMBL" id="ORX57959.1"/>
    </source>
</evidence>
<gene>
    <name evidence="8" type="ORF">DM01DRAFT_1301865</name>
</gene>
<comment type="similarity">
    <text evidence="2">Belongs to the CCC1 family.</text>
</comment>
<dbReference type="GO" id="GO:0030026">
    <property type="term" value="P:intracellular manganese ion homeostasis"/>
    <property type="evidence" value="ECO:0007669"/>
    <property type="project" value="InterPro"/>
</dbReference>
<dbReference type="InterPro" id="IPR008217">
    <property type="entry name" value="Ccc1_fam"/>
</dbReference>
<evidence type="ECO:0000256" key="7">
    <source>
        <dbReference type="SAM" id="Phobius"/>
    </source>
</evidence>
<evidence type="ECO:0000256" key="1">
    <source>
        <dbReference type="ARBA" id="ARBA00004127"/>
    </source>
</evidence>
<name>A0A1X2GNH5_9FUNG</name>
<dbReference type="PANTHER" id="PTHR31851">
    <property type="entry name" value="FE(2+)/MN(2+) TRANSPORTER PCL1"/>
    <property type="match status" value="1"/>
</dbReference>
<evidence type="ECO:0000256" key="6">
    <source>
        <dbReference type="SAM" id="MobiDB-lite"/>
    </source>
</evidence>
<feature type="transmembrane region" description="Helical" evidence="7">
    <location>
        <begin position="222"/>
        <end position="240"/>
    </location>
</feature>
<dbReference type="AlphaFoldDB" id="A0A1X2GNH5"/>
<dbReference type="GO" id="GO:0012505">
    <property type="term" value="C:endomembrane system"/>
    <property type="evidence" value="ECO:0007669"/>
    <property type="project" value="UniProtKB-SubCell"/>
</dbReference>
<evidence type="ECO:0000256" key="5">
    <source>
        <dbReference type="ARBA" id="ARBA00023136"/>
    </source>
</evidence>
<dbReference type="CDD" id="cd02435">
    <property type="entry name" value="CCC1"/>
    <property type="match status" value="1"/>
</dbReference>
<comment type="caution">
    <text evidence="8">The sequence shown here is derived from an EMBL/GenBank/DDBJ whole genome shotgun (WGS) entry which is preliminary data.</text>
</comment>
<feature type="region of interest" description="Disordered" evidence="6">
    <location>
        <begin position="1"/>
        <end position="31"/>
    </location>
</feature>
<evidence type="ECO:0000256" key="4">
    <source>
        <dbReference type="ARBA" id="ARBA00022989"/>
    </source>
</evidence>
<accession>A0A1X2GNH5</accession>
<organism evidence="8 9">
    <name type="scientific">Hesseltinella vesiculosa</name>
    <dbReference type="NCBI Taxonomy" id="101127"/>
    <lineage>
        <taxon>Eukaryota</taxon>
        <taxon>Fungi</taxon>
        <taxon>Fungi incertae sedis</taxon>
        <taxon>Mucoromycota</taxon>
        <taxon>Mucoromycotina</taxon>
        <taxon>Mucoromycetes</taxon>
        <taxon>Mucorales</taxon>
        <taxon>Cunninghamellaceae</taxon>
        <taxon>Hesseltinella</taxon>
    </lineage>
</organism>
<evidence type="ECO:0000256" key="2">
    <source>
        <dbReference type="ARBA" id="ARBA00007049"/>
    </source>
</evidence>
<evidence type="ECO:0000313" key="9">
    <source>
        <dbReference type="Proteomes" id="UP000242146"/>
    </source>
</evidence>
<dbReference type="OrthoDB" id="73465at2759"/>
<reference evidence="8 9" key="1">
    <citation type="submission" date="2016-07" db="EMBL/GenBank/DDBJ databases">
        <title>Pervasive Adenine N6-methylation of Active Genes in Fungi.</title>
        <authorList>
            <consortium name="DOE Joint Genome Institute"/>
            <person name="Mondo S.J."/>
            <person name="Dannebaum R.O."/>
            <person name="Kuo R.C."/>
            <person name="Labutti K."/>
            <person name="Haridas S."/>
            <person name="Kuo A."/>
            <person name="Salamov A."/>
            <person name="Ahrendt S.R."/>
            <person name="Lipzen A."/>
            <person name="Sullivan W."/>
            <person name="Andreopoulos W.B."/>
            <person name="Clum A."/>
            <person name="Lindquist E."/>
            <person name="Daum C."/>
            <person name="Ramamoorthy G.K."/>
            <person name="Gryganskyi A."/>
            <person name="Culley D."/>
            <person name="Magnuson J.K."/>
            <person name="James T.Y."/>
            <person name="O'Malley M.A."/>
            <person name="Stajich J.E."/>
            <person name="Spatafora J.W."/>
            <person name="Visel A."/>
            <person name="Grigoriev I.V."/>
        </authorList>
    </citation>
    <scope>NUCLEOTIDE SEQUENCE [LARGE SCALE GENOMIC DNA]</scope>
    <source>
        <strain evidence="8 9">NRRL 3301</strain>
    </source>
</reference>
<keyword evidence="3 7" id="KW-0812">Transmembrane</keyword>
<dbReference type="GO" id="GO:0005384">
    <property type="term" value="F:manganese ion transmembrane transporter activity"/>
    <property type="evidence" value="ECO:0007669"/>
    <property type="project" value="InterPro"/>
</dbReference>
<dbReference type="EMBL" id="MCGT01000007">
    <property type="protein sequence ID" value="ORX57959.1"/>
    <property type="molecule type" value="Genomic_DNA"/>
</dbReference>
<feature type="transmembrane region" description="Helical" evidence="7">
    <location>
        <begin position="252"/>
        <end position="275"/>
    </location>
</feature>